<comment type="caution">
    <text evidence="1">The sequence shown here is derived from an EMBL/GenBank/DDBJ whole genome shotgun (WGS) entry which is preliminary data.</text>
</comment>
<dbReference type="AlphaFoldDB" id="A0A8S9PYF0"/>
<gene>
    <name evidence="1" type="ORF">F2Q69_00048860</name>
</gene>
<evidence type="ECO:0000313" key="2">
    <source>
        <dbReference type="Proteomes" id="UP000712600"/>
    </source>
</evidence>
<protein>
    <submittedName>
        <fullName evidence="1">Uncharacterized protein</fullName>
    </submittedName>
</protein>
<accession>A0A8S9PYF0</accession>
<evidence type="ECO:0000313" key="1">
    <source>
        <dbReference type="EMBL" id="KAF3524820.1"/>
    </source>
</evidence>
<dbReference type="EMBL" id="QGKX02001347">
    <property type="protein sequence ID" value="KAF3524820.1"/>
    <property type="molecule type" value="Genomic_DNA"/>
</dbReference>
<sequence>MLLHFSEQLTLLSGPVSELDWFQKQLTRSQVVIEPKLYDPIIPQMGPPLTMLTLAELNISSSKDIVLDALAELNISSSKDIVLDDFLEFMT</sequence>
<reference evidence="1" key="1">
    <citation type="submission" date="2019-12" db="EMBL/GenBank/DDBJ databases">
        <title>Genome sequencing and annotation of Brassica cretica.</title>
        <authorList>
            <person name="Studholme D.J."/>
            <person name="Sarris P."/>
        </authorList>
    </citation>
    <scope>NUCLEOTIDE SEQUENCE</scope>
    <source>
        <strain evidence="1">PFS-109/04</strain>
        <tissue evidence="1">Leaf</tissue>
    </source>
</reference>
<name>A0A8S9PYF0_BRACR</name>
<organism evidence="1 2">
    <name type="scientific">Brassica cretica</name>
    <name type="common">Mustard</name>
    <dbReference type="NCBI Taxonomy" id="69181"/>
    <lineage>
        <taxon>Eukaryota</taxon>
        <taxon>Viridiplantae</taxon>
        <taxon>Streptophyta</taxon>
        <taxon>Embryophyta</taxon>
        <taxon>Tracheophyta</taxon>
        <taxon>Spermatophyta</taxon>
        <taxon>Magnoliopsida</taxon>
        <taxon>eudicotyledons</taxon>
        <taxon>Gunneridae</taxon>
        <taxon>Pentapetalae</taxon>
        <taxon>rosids</taxon>
        <taxon>malvids</taxon>
        <taxon>Brassicales</taxon>
        <taxon>Brassicaceae</taxon>
        <taxon>Brassiceae</taxon>
        <taxon>Brassica</taxon>
    </lineage>
</organism>
<proteinExistence type="predicted"/>
<dbReference type="Proteomes" id="UP000712600">
    <property type="component" value="Unassembled WGS sequence"/>
</dbReference>